<dbReference type="FunFam" id="1.10.8.1120:FF:000001">
    <property type="entry name" value="Histone RNA hairpin-binding protein-like"/>
    <property type="match status" value="1"/>
</dbReference>
<dbReference type="Gene3D" id="1.10.8.1120">
    <property type="entry name" value="Histone RNA hairpin-binding protein RNA-binding domain"/>
    <property type="match status" value="1"/>
</dbReference>
<dbReference type="Pfam" id="PF15247">
    <property type="entry name" value="SLBP_RNA_bind"/>
    <property type="match status" value="1"/>
</dbReference>
<evidence type="ECO:0000256" key="4">
    <source>
        <dbReference type="ARBA" id="ARBA00066071"/>
    </source>
</evidence>
<reference evidence="8" key="1">
    <citation type="submission" date="2018-05" db="EMBL/GenBank/DDBJ databases">
        <title>Whole genome of Theropithecus gelada.</title>
        <authorList>
            <person name="Chiou K.L."/>
            <person name="Snyder-Mackler N."/>
        </authorList>
    </citation>
    <scope>NUCLEOTIDE SEQUENCE [LARGE SCALE GENOMIC DNA]</scope>
</reference>
<dbReference type="GO" id="GO:0051028">
    <property type="term" value="P:mRNA transport"/>
    <property type="evidence" value="ECO:0007669"/>
    <property type="project" value="TreeGrafter"/>
</dbReference>
<keyword evidence="9" id="KW-1185">Reference proteome</keyword>
<comment type="function">
    <text evidence="3">RNA-binding protein involved in the histone pre-mRNA processing. Binds the stem-loop structure of replication-dependent histone pre-mRNAs and contributes to efficient 3'-end processing by stabilizing the complex between histone pre-mRNA and U7 small nuclear ribonucleoprotein (snRNP), via the histone downstream element (HDE). Plays an important role in targeting mature histone mRNA from the nucleus to the cytoplasm and to the translation machinery. Stabilizes mature histone mRNA and could be involved in cell-cycle regulation of histone gene expression. Involved in the mechanism by which growing oocytes accumulate histone proteins that support early embryogenesis. Binds to the 5' side of the stem-loop structure of histone pre-mRNAs.</text>
</comment>
<dbReference type="PANTHER" id="PTHR17408">
    <property type="entry name" value="HISTONE RNA HAIRPIN-BINDING PROTEIN"/>
    <property type="match status" value="1"/>
</dbReference>
<dbReference type="InterPro" id="IPR038294">
    <property type="entry name" value="SLBP_RNA_bind_sf"/>
</dbReference>
<dbReference type="PANTHER" id="PTHR17408:SF11">
    <property type="entry name" value="STEM-LOOP BINDING PROTEIN-LIKE"/>
    <property type="match status" value="1"/>
</dbReference>
<sequence>INCFPRKEMCEESWSSRIQTVSVGVSTEPCYARWEVETDKVILQWWQKQIDYGKCTPGYQCFLHQVLKALRQPGLHPETPNKNGRFSHYSWDAQIRQWRRALHSWDPPRQHLQGRRGMESLLEPMDSTPFDDLLNHWLQALEPSEYGWRFADLVTPASSPPWLSEEDPCHWLYFPADHSYLPVPVLSKAQNIYRKQTSFRGLAAKCNSDDYLHTATFQPIKKKK</sequence>
<reference evidence="8" key="2">
    <citation type="submission" date="2025-08" db="UniProtKB">
        <authorList>
            <consortium name="Ensembl"/>
        </authorList>
    </citation>
    <scope>IDENTIFICATION</scope>
</reference>
<accession>A0A8D2FV49</accession>
<dbReference type="Proteomes" id="UP000694411">
    <property type="component" value="Chromosome 6"/>
</dbReference>
<evidence type="ECO:0000256" key="3">
    <source>
        <dbReference type="ARBA" id="ARBA00057687"/>
    </source>
</evidence>
<evidence type="ECO:0000313" key="9">
    <source>
        <dbReference type="Proteomes" id="UP000694411"/>
    </source>
</evidence>
<evidence type="ECO:0000256" key="5">
    <source>
        <dbReference type="ARBA" id="ARBA00072422"/>
    </source>
</evidence>
<evidence type="ECO:0000256" key="1">
    <source>
        <dbReference type="ARBA" id="ARBA00006151"/>
    </source>
</evidence>
<dbReference type="GO" id="GO:0006398">
    <property type="term" value="P:mRNA 3'-end processing by stem-loop binding and cleavage"/>
    <property type="evidence" value="ECO:0007669"/>
    <property type="project" value="TreeGrafter"/>
</dbReference>
<proteinExistence type="inferred from homology"/>
<reference evidence="8" key="3">
    <citation type="submission" date="2025-09" db="UniProtKB">
        <authorList>
            <consortium name="Ensembl"/>
        </authorList>
    </citation>
    <scope>IDENTIFICATION</scope>
</reference>
<evidence type="ECO:0000259" key="7">
    <source>
        <dbReference type="Pfam" id="PF15247"/>
    </source>
</evidence>
<name>A0A8D2FV49_THEGE</name>
<feature type="domain" description="Histone RNA hairpin-binding protein RNA-binding" evidence="7">
    <location>
        <begin position="40"/>
        <end position="107"/>
    </location>
</feature>
<keyword evidence="2" id="KW-0694">RNA-binding</keyword>
<dbReference type="InterPro" id="IPR026502">
    <property type="entry name" value="SLBP1/SLBP2"/>
</dbReference>
<dbReference type="Ensembl" id="ENSTGET00000034452.1">
    <property type="protein sequence ID" value="ENSTGEP00000028926.1"/>
    <property type="gene ID" value="ENSTGEG00000023262.1"/>
</dbReference>
<protein>
    <recommendedName>
        <fullName evidence="5">Histone RNA hairpin-binding protein</fullName>
    </recommendedName>
    <alternativeName>
        <fullName evidence="6">Histone stem-loop-binding protein</fullName>
    </alternativeName>
</protein>
<dbReference type="AlphaFoldDB" id="A0A8D2FV49"/>
<evidence type="ECO:0000313" key="8">
    <source>
        <dbReference type="Ensembl" id="ENSTGEP00000028926.1"/>
    </source>
</evidence>
<dbReference type="GO" id="GO:0071204">
    <property type="term" value="C:histone pre-mRNA 3'end processing complex"/>
    <property type="evidence" value="ECO:0007669"/>
    <property type="project" value="TreeGrafter"/>
</dbReference>
<dbReference type="GO" id="GO:0005737">
    <property type="term" value="C:cytoplasm"/>
    <property type="evidence" value="ECO:0007669"/>
    <property type="project" value="TreeGrafter"/>
</dbReference>
<evidence type="ECO:0000256" key="2">
    <source>
        <dbReference type="ARBA" id="ARBA00022884"/>
    </source>
</evidence>
<comment type="subunit">
    <text evidence="4">Monomer. SLBP/pre-mRNA complex interacts with ZNF473. Interacts with the Importin alpha/Importin beta receptor, LSM1, MIF4GD, TNPO3 and UPF1. Interaction with LSM1 occurs when histone mRNA is being rapidly degraded during the S phase. Found in a ternary complex with ERI1 and the stem-loop structure of the 3' end of histone mRNA. Associates with polyribosomes. Identified in a histone pre-mRNA complex, at least composed of ERI1, LSM11, SLBP, SNRPB, SYNCRIP and YBX1. Binds in a cooperative manner with ERI1 to the mature 3'-end of histone mRNAs.</text>
</comment>
<evidence type="ECO:0000256" key="6">
    <source>
        <dbReference type="ARBA" id="ARBA00082670"/>
    </source>
</evidence>
<dbReference type="GO" id="GO:0003729">
    <property type="term" value="F:mRNA binding"/>
    <property type="evidence" value="ECO:0007669"/>
    <property type="project" value="InterPro"/>
</dbReference>
<organism evidence="8 9">
    <name type="scientific">Theropithecus gelada</name>
    <name type="common">Gelada baboon</name>
    <dbReference type="NCBI Taxonomy" id="9565"/>
    <lineage>
        <taxon>Eukaryota</taxon>
        <taxon>Metazoa</taxon>
        <taxon>Chordata</taxon>
        <taxon>Craniata</taxon>
        <taxon>Vertebrata</taxon>
        <taxon>Euteleostomi</taxon>
        <taxon>Mammalia</taxon>
        <taxon>Eutheria</taxon>
        <taxon>Euarchontoglires</taxon>
        <taxon>Primates</taxon>
        <taxon>Haplorrhini</taxon>
        <taxon>Catarrhini</taxon>
        <taxon>Cercopithecidae</taxon>
        <taxon>Cercopithecinae</taxon>
        <taxon>Theropithecus</taxon>
    </lineage>
</organism>
<comment type="similarity">
    <text evidence="1">Belongs to the SLBP family.</text>
</comment>
<dbReference type="InterPro" id="IPR029344">
    <property type="entry name" value="SLBP_RNA_bind"/>
</dbReference>
<dbReference type="GO" id="GO:0071207">
    <property type="term" value="F:histone pre-mRNA stem-loop binding"/>
    <property type="evidence" value="ECO:0007669"/>
    <property type="project" value="TreeGrafter"/>
</dbReference>